<dbReference type="NCBIfam" id="TIGR00861">
    <property type="entry name" value="MIP"/>
    <property type="match status" value="1"/>
</dbReference>
<keyword evidence="3 7" id="KW-0813">Transport</keyword>
<dbReference type="Pfam" id="PF00230">
    <property type="entry name" value="MIP"/>
    <property type="match status" value="1"/>
</dbReference>
<evidence type="ECO:0000256" key="3">
    <source>
        <dbReference type="ARBA" id="ARBA00022448"/>
    </source>
</evidence>
<comment type="similarity">
    <text evidence="2 7">Belongs to the MIP/aquaporin (TC 1.A.8) family.</text>
</comment>
<gene>
    <name evidence="9" type="ORF">ENT77_05185</name>
</gene>
<dbReference type="GO" id="GO:0015254">
    <property type="term" value="F:glycerol channel activity"/>
    <property type="evidence" value="ECO:0007669"/>
    <property type="project" value="TreeGrafter"/>
</dbReference>
<reference evidence="9" key="1">
    <citation type="journal article" date="2020" name="mSystems">
        <title>Genome- and Community-Level Interaction Insights into Carbon Utilization and Element Cycling Functions of Hydrothermarchaeota in Hydrothermal Sediment.</title>
        <authorList>
            <person name="Zhou Z."/>
            <person name="Liu Y."/>
            <person name="Xu W."/>
            <person name="Pan J."/>
            <person name="Luo Z.H."/>
            <person name="Li M."/>
        </authorList>
    </citation>
    <scope>NUCLEOTIDE SEQUENCE [LARGE SCALE GENOMIC DNA]</scope>
    <source>
        <strain evidence="9">SpSt-609</strain>
    </source>
</reference>
<organism evidence="9">
    <name type="scientific">Fervidobacterium thailandense</name>
    <dbReference type="NCBI Taxonomy" id="1008305"/>
    <lineage>
        <taxon>Bacteria</taxon>
        <taxon>Thermotogati</taxon>
        <taxon>Thermotogota</taxon>
        <taxon>Thermotogae</taxon>
        <taxon>Thermotogales</taxon>
        <taxon>Fervidobacteriaceae</taxon>
        <taxon>Fervidobacterium</taxon>
    </lineage>
</organism>
<dbReference type="GO" id="GO:0005886">
    <property type="term" value="C:plasma membrane"/>
    <property type="evidence" value="ECO:0007669"/>
    <property type="project" value="TreeGrafter"/>
</dbReference>
<dbReference type="PANTHER" id="PTHR43829:SF9">
    <property type="entry name" value="AQUAPORIN-9"/>
    <property type="match status" value="1"/>
</dbReference>
<feature type="transmembrane region" description="Helical" evidence="8">
    <location>
        <begin position="51"/>
        <end position="80"/>
    </location>
</feature>
<comment type="caution">
    <text evidence="9">The sequence shown here is derived from an EMBL/GenBank/DDBJ whole genome shotgun (WGS) entry which is preliminary data.</text>
</comment>
<evidence type="ECO:0000256" key="8">
    <source>
        <dbReference type="SAM" id="Phobius"/>
    </source>
</evidence>
<keyword evidence="6 8" id="KW-0472">Membrane</keyword>
<evidence type="ECO:0000256" key="6">
    <source>
        <dbReference type="ARBA" id="ARBA00023136"/>
    </source>
</evidence>
<evidence type="ECO:0000256" key="4">
    <source>
        <dbReference type="ARBA" id="ARBA00022692"/>
    </source>
</evidence>
<dbReference type="InterPro" id="IPR022357">
    <property type="entry name" value="MIP_CS"/>
</dbReference>
<evidence type="ECO:0000256" key="2">
    <source>
        <dbReference type="ARBA" id="ARBA00006175"/>
    </source>
</evidence>
<dbReference type="PANTHER" id="PTHR43829">
    <property type="entry name" value="AQUAPORIN OR AQUAGLYCEROPORIN RELATED"/>
    <property type="match status" value="1"/>
</dbReference>
<feature type="transmembrane region" description="Helical" evidence="8">
    <location>
        <begin position="154"/>
        <end position="172"/>
    </location>
</feature>
<feature type="transmembrane region" description="Helical" evidence="8">
    <location>
        <begin position="184"/>
        <end position="208"/>
    </location>
</feature>
<dbReference type="PROSITE" id="PS00221">
    <property type="entry name" value="MIP"/>
    <property type="match status" value="1"/>
</dbReference>
<name>A0A7C5VMB6_9BACT</name>
<dbReference type="InterPro" id="IPR000425">
    <property type="entry name" value="MIP"/>
</dbReference>
<feature type="transmembrane region" description="Helical" evidence="8">
    <location>
        <begin position="92"/>
        <end position="111"/>
    </location>
</feature>
<keyword evidence="5 8" id="KW-1133">Transmembrane helix</keyword>
<comment type="subcellular location">
    <subcellularLocation>
        <location evidence="1">Membrane</location>
        <topology evidence="1">Multi-pass membrane protein</topology>
    </subcellularLocation>
</comment>
<proteinExistence type="inferred from homology"/>
<sequence length="272" mass="28217">MKKSTLGNELAAEFFGTFLLILLGDGVVANVGLAPRLASSAYNWNTITFGWAMAVMVAVYATGGVSGAHLNPAVTLALAVKRGFPWSKVVPFWVAQIAGAFTGAFGVYLTYFEGLRAAGMPNVWCTGPGSIFEKAFWGGASDVTSISRYSLTNAFVAEIIGTAVLLIAVLAIGDSKNLGVKANLGPFMVGMSVLGIGLSLGGPSGYAINPARDLGPRLFGAIAGTQGLFESAYWFVAPIIGPFLGAIFGTVLYDLFAGKILATNSVPVIESE</sequence>
<dbReference type="InterPro" id="IPR023271">
    <property type="entry name" value="Aquaporin-like"/>
</dbReference>
<feature type="transmembrane region" description="Helical" evidence="8">
    <location>
        <begin position="12"/>
        <end position="31"/>
    </location>
</feature>
<dbReference type="EMBL" id="DSZY01000025">
    <property type="protein sequence ID" value="HGU40572.1"/>
    <property type="molecule type" value="Genomic_DNA"/>
</dbReference>
<dbReference type="SUPFAM" id="SSF81338">
    <property type="entry name" value="Aquaporin-like"/>
    <property type="match status" value="1"/>
</dbReference>
<dbReference type="PRINTS" id="PR00783">
    <property type="entry name" value="MINTRINSICP"/>
</dbReference>
<feature type="transmembrane region" description="Helical" evidence="8">
    <location>
        <begin position="232"/>
        <end position="256"/>
    </location>
</feature>
<evidence type="ECO:0000313" key="9">
    <source>
        <dbReference type="EMBL" id="HGU40572.1"/>
    </source>
</evidence>
<evidence type="ECO:0000256" key="1">
    <source>
        <dbReference type="ARBA" id="ARBA00004141"/>
    </source>
</evidence>
<dbReference type="InterPro" id="IPR050363">
    <property type="entry name" value="MIP/Aquaporin"/>
</dbReference>
<keyword evidence="4 7" id="KW-0812">Transmembrane</keyword>
<protein>
    <submittedName>
        <fullName evidence="9">Aquaporin family protein</fullName>
    </submittedName>
</protein>
<accession>A0A7C5VMB6</accession>
<dbReference type="Gene3D" id="1.20.1080.10">
    <property type="entry name" value="Glycerol uptake facilitator protein"/>
    <property type="match status" value="1"/>
</dbReference>
<dbReference type="AlphaFoldDB" id="A0A7C5VMB6"/>
<evidence type="ECO:0000256" key="5">
    <source>
        <dbReference type="ARBA" id="ARBA00022989"/>
    </source>
</evidence>
<evidence type="ECO:0000256" key="7">
    <source>
        <dbReference type="RuleBase" id="RU000477"/>
    </source>
</evidence>